<keyword evidence="2" id="KW-0472">Membrane</keyword>
<keyword evidence="2" id="KW-0812">Transmembrane</keyword>
<evidence type="ECO:0000313" key="4">
    <source>
        <dbReference type="Proteomes" id="UP000466554"/>
    </source>
</evidence>
<evidence type="ECO:0000313" key="3">
    <source>
        <dbReference type="EMBL" id="BBY77000.1"/>
    </source>
</evidence>
<dbReference type="AlphaFoldDB" id="A0A7I7U6T5"/>
<feature type="region of interest" description="Disordered" evidence="1">
    <location>
        <begin position="170"/>
        <end position="252"/>
    </location>
</feature>
<gene>
    <name evidence="3" type="ORF">MPRF_38990</name>
</gene>
<feature type="compositionally biased region" description="Basic and acidic residues" evidence="1">
    <location>
        <begin position="239"/>
        <end position="249"/>
    </location>
</feature>
<proteinExistence type="predicted"/>
<dbReference type="Proteomes" id="UP000466554">
    <property type="component" value="Chromosome"/>
</dbReference>
<dbReference type="EMBL" id="AP022598">
    <property type="protein sequence ID" value="BBY77000.1"/>
    <property type="molecule type" value="Genomic_DNA"/>
</dbReference>
<organism evidence="3 4">
    <name type="scientific">Mycolicibacterium parafortuitum</name>
    <name type="common">Mycobacterium parafortuitum</name>
    <dbReference type="NCBI Taxonomy" id="39692"/>
    <lineage>
        <taxon>Bacteria</taxon>
        <taxon>Bacillati</taxon>
        <taxon>Actinomycetota</taxon>
        <taxon>Actinomycetes</taxon>
        <taxon>Mycobacteriales</taxon>
        <taxon>Mycobacteriaceae</taxon>
        <taxon>Mycolicibacterium</taxon>
    </lineage>
</organism>
<reference evidence="3 4" key="1">
    <citation type="journal article" date="2019" name="Emerg. Microbes Infect.">
        <title>Comprehensive subspecies identification of 175 nontuberculous mycobacteria species based on 7547 genomic profiles.</title>
        <authorList>
            <person name="Matsumoto Y."/>
            <person name="Kinjo T."/>
            <person name="Motooka D."/>
            <person name="Nabeya D."/>
            <person name="Jung N."/>
            <person name="Uechi K."/>
            <person name="Horii T."/>
            <person name="Iida T."/>
            <person name="Fujita J."/>
            <person name="Nakamura S."/>
        </authorList>
    </citation>
    <scope>NUCLEOTIDE SEQUENCE [LARGE SCALE GENOMIC DNA]</scope>
    <source>
        <strain evidence="3 4">JCM 6367</strain>
    </source>
</reference>
<feature type="transmembrane region" description="Helical" evidence="2">
    <location>
        <begin position="6"/>
        <end position="28"/>
    </location>
</feature>
<keyword evidence="2" id="KW-1133">Transmembrane helix</keyword>
<dbReference type="RefSeq" id="WP_163767159.1">
    <property type="nucleotide sequence ID" value="NZ_AP022598.1"/>
</dbReference>
<evidence type="ECO:0000256" key="1">
    <source>
        <dbReference type="SAM" id="MobiDB-lite"/>
    </source>
</evidence>
<name>A0A7I7U6T5_MYCPF</name>
<sequence length="346" mass="37750">MTPFVEWLGTIPAGIWGALAGAVTARILTSLAERKRNRDAYRAPQREAIGAIIAAANDMKVSLSDALEHMGLTGRQTTDDAAVASLNTFLRRLLALDEQFSIGRLTVVDGPCRDKMLTAYVRFSELRKLANNPAMATQAGFDEFIREMSETSNALDTLLAELVDLGEGRLSPTRPLLSRRPTVKVASNKGRAELEATKVGRRRQNKGEKTNPSTPPAADAPAEDVIEKDELPPNPEAPPARERDVEVVGEHGSSVRIRTEVVKGAELTRQHVGRLVAEGRGSYNIMGRILDLTPVITDTSRSWLATIHWAPLPGKRPRVSQRPIRSDDLVELVEIVDGGSATDEED</sequence>
<accession>A0A7I7U6T5</accession>
<protein>
    <submittedName>
        <fullName evidence="3">Uncharacterized protein</fullName>
    </submittedName>
</protein>
<feature type="compositionally biased region" description="Low complexity" evidence="1">
    <location>
        <begin position="170"/>
        <end position="180"/>
    </location>
</feature>
<evidence type="ECO:0000256" key="2">
    <source>
        <dbReference type="SAM" id="Phobius"/>
    </source>
</evidence>